<name>A0A657PW23_9GAMM</name>
<evidence type="ECO:0000313" key="3">
    <source>
        <dbReference type="Proteomes" id="UP000243361"/>
    </source>
</evidence>
<evidence type="ECO:0000313" key="2">
    <source>
        <dbReference type="EMBL" id="PUD99953.1"/>
    </source>
</evidence>
<dbReference type="EMBL" id="PQCO01000240">
    <property type="protein sequence ID" value="PUD99953.1"/>
    <property type="molecule type" value="Genomic_DNA"/>
</dbReference>
<reference evidence="1 3" key="1">
    <citation type="submission" date="2017-02" db="EMBL/GenBank/DDBJ databases">
        <title>Novel co-symbiosis in the unique lucinid bivalve Phacoides pectinatus.</title>
        <authorList>
            <person name="Lim S.J."/>
            <person name="Davis B.G."/>
            <person name="Gill D.E."/>
            <person name="Engel A.S."/>
            <person name="Anderson L.C."/>
            <person name="Campbell B.J."/>
        </authorList>
    </citation>
    <scope>NUCLEOTIDE SEQUENCE [LARGE SCALE GENOMIC DNA]</scope>
    <source>
        <strain evidence="1">LUC13016_P6</strain>
    </source>
</reference>
<dbReference type="InterPro" id="IPR009822">
    <property type="entry name" value="YaeQ"/>
</dbReference>
<dbReference type="Proteomes" id="UP000243361">
    <property type="component" value="Unassembled WGS sequence"/>
</dbReference>
<sequence>MAANSTLYRIRVDLSDVDRALYERLDLRLAHHPSETVQRLVARAIAYCLCYTPELEFTRGICEGDTPDIRLPGNHARMALWVEVGQASAGRMELASRKAERVRLFPYGERLRGWEQTHREPISRLPNVTLTPLPRELIEGLARGLQRNNQWVLTLCDGAGYLDCGEANYPFEY</sequence>
<keyword evidence="3" id="KW-1185">Reference proteome</keyword>
<proteinExistence type="predicted"/>
<dbReference type="PANTHER" id="PTHR38784:SF1">
    <property type="entry name" value="SUCROSE PHOSPHORYLASE"/>
    <property type="match status" value="1"/>
</dbReference>
<evidence type="ECO:0008006" key="5">
    <source>
        <dbReference type="Google" id="ProtNLM"/>
    </source>
</evidence>
<dbReference type="Pfam" id="PF07152">
    <property type="entry name" value="YaeQ"/>
    <property type="match status" value="1"/>
</dbReference>
<dbReference type="AlphaFoldDB" id="A0A657PW23"/>
<dbReference type="InterPro" id="IPR038590">
    <property type="entry name" value="YaeQ_sf"/>
</dbReference>
<comment type="caution">
    <text evidence="1">The sequence shown here is derived from an EMBL/GenBank/DDBJ whole genome shotgun (WGS) entry which is preliminary data.</text>
</comment>
<evidence type="ECO:0000313" key="4">
    <source>
        <dbReference type="Proteomes" id="UP000250928"/>
    </source>
</evidence>
<reference evidence="2 4" key="2">
    <citation type="submission" date="2018-01" db="EMBL/GenBank/DDBJ databases">
        <title>Novel co-symbiosis in the lucinid bivalve Phacoides pectinatus.</title>
        <authorList>
            <person name="Lim S.J."/>
            <person name="Davis B.G."/>
            <person name="Gill D.E."/>
            <person name="Engel A.S."/>
            <person name="Anderson L.C."/>
            <person name="Campbell B.J."/>
        </authorList>
    </citation>
    <scope>NUCLEOTIDE SEQUENCE [LARGE SCALE GENOMIC DNA]</scope>
    <source>
        <strain evidence="2">N3_P5</strain>
    </source>
</reference>
<dbReference type="InterPro" id="IPR011335">
    <property type="entry name" value="Restrct_endonuc-II-like"/>
</dbReference>
<accession>A0A657PW23</accession>
<dbReference type="PANTHER" id="PTHR38784">
    <property type="entry name" value="SUCROSE PHOSPHORYLASE"/>
    <property type="match status" value="1"/>
</dbReference>
<dbReference type="SUPFAM" id="SSF52980">
    <property type="entry name" value="Restriction endonuclease-like"/>
    <property type="match status" value="1"/>
</dbReference>
<organism evidence="1 3">
    <name type="scientific">Candidatus Sedimenticola endophacoides</name>
    <dbReference type="NCBI Taxonomy" id="2548426"/>
    <lineage>
        <taxon>Bacteria</taxon>
        <taxon>Pseudomonadati</taxon>
        <taxon>Pseudomonadota</taxon>
        <taxon>Gammaproteobacteria</taxon>
        <taxon>Chromatiales</taxon>
        <taxon>Sedimenticolaceae</taxon>
        <taxon>Sedimenticola</taxon>
    </lineage>
</organism>
<evidence type="ECO:0000313" key="1">
    <source>
        <dbReference type="EMBL" id="OQX33462.1"/>
    </source>
</evidence>
<dbReference type="SMART" id="SM01322">
    <property type="entry name" value="YaeQ"/>
    <property type="match status" value="1"/>
</dbReference>
<dbReference type="EMBL" id="MUIE01000294">
    <property type="protein sequence ID" value="OQX33462.1"/>
    <property type="molecule type" value="Genomic_DNA"/>
</dbReference>
<gene>
    <name evidence="1" type="ORF">B0D84_04600</name>
    <name evidence="2" type="ORF">C3L24_10035</name>
</gene>
<dbReference type="Gene3D" id="3.10.640.10">
    <property type="entry name" value="Restriction endonuclease-like alpha-beta roll domain"/>
    <property type="match status" value="1"/>
</dbReference>
<dbReference type="Proteomes" id="UP000250928">
    <property type="component" value="Unassembled WGS sequence"/>
</dbReference>
<protein>
    <recommendedName>
        <fullName evidence="5">YaeQ family protein</fullName>
    </recommendedName>
</protein>